<dbReference type="InterPro" id="IPR029055">
    <property type="entry name" value="Ntn_hydrolases_N"/>
</dbReference>
<name>A0AA88R3S2_9ASTE</name>
<gene>
    <name evidence="2" type="ORF">RJ640_009441</name>
</gene>
<organism evidence="2 3">
    <name type="scientific">Escallonia rubra</name>
    <dbReference type="NCBI Taxonomy" id="112253"/>
    <lineage>
        <taxon>Eukaryota</taxon>
        <taxon>Viridiplantae</taxon>
        <taxon>Streptophyta</taxon>
        <taxon>Embryophyta</taxon>
        <taxon>Tracheophyta</taxon>
        <taxon>Spermatophyta</taxon>
        <taxon>Magnoliopsida</taxon>
        <taxon>eudicotyledons</taxon>
        <taxon>Gunneridae</taxon>
        <taxon>Pentapetalae</taxon>
        <taxon>asterids</taxon>
        <taxon>campanulids</taxon>
        <taxon>Escalloniales</taxon>
        <taxon>Escalloniaceae</taxon>
        <taxon>Escallonia</taxon>
    </lineage>
</organism>
<dbReference type="SUPFAM" id="SSF56235">
    <property type="entry name" value="N-terminal nucleophile aminohydrolases (Ntn hydrolases)"/>
    <property type="match status" value="1"/>
</dbReference>
<dbReference type="GO" id="GO:0036374">
    <property type="term" value="F:glutathione hydrolase activity"/>
    <property type="evidence" value="ECO:0007669"/>
    <property type="project" value="InterPro"/>
</dbReference>
<protein>
    <submittedName>
        <fullName evidence="2">Uncharacterized protein</fullName>
    </submittedName>
</protein>
<dbReference type="Pfam" id="PF01019">
    <property type="entry name" value="G_glu_transpept"/>
    <property type="match status" value="1"/>
</dbReference>
<accession>A0AA88R3S2</accession>
<dbReference type="GO" id="GO:0005886">
    <property type="term" value="C:plasma membrane"/>
    <property type="evidence" value="ECO:0007669"/>
    <property type="project" value="TreeGrafter"/>
</dbReference>
<dbReference type="PANTHER" id="PTHR11686:SF9">
    <property type="entry name" value="RE13973P"/>
    <property type="match status" value="1"/>
</dbReference>
<reference evidence="2" key="1">
    <citation type="submission" date="2022-12" db="EMBL/GenBank/DDBJ databases">
        <title>Draft genome assemblies for two species of Escallonia (Escalloniales).</title>
        <authorList>
            <person name="Chanderbali A."/>
            <person name="Dervinis C."/>
            <person name="Anghel I."/>
            <person name="Soltis D."/>
            <person name="Soltis P."/>
            <person name="Zapata F."/>
        </authorList>
    </citation>
    <scope>NUCLEOTIDE SEQUENCE</scope>
    <source>
        <strain evidence="2">UCBG92.1500</strain>
        <tissue evidence="2">Leaf</tissue>
    </source>
</reference>
<comment type="caution">
    <text evidence="2">The sequence shown here is derived from an EMBL/GenBank/DDBJ whole genome shotgun (WGS) entry which is preliminary data.</text>
</comment>
<evidence type="ECO:0000313" key="2">
    <source>
        <dbReference type="EMBL" id="KAK2982189.1"/>
    </source>
</evidence>
<dbReference type="Proteomes" id="UP001187471">
    <property type="component" value="Unassembled WGS sequence"/>
</dbReference>
<feature type="binding site" evidence="1">
    <location>
        <position position="110"/>
    </location>
    <ligand>
        <name>L-glutamate</name>
        <dbReference type="ChEBI" id="CHEBI:29985"/>
    </ligand>
</feature>
<evidence type="ECO:0000313" key="3">
    <source>
        <dbReference type="Proteomes" id="UP001187471"/>
    </source>
</evidence>
<dbReference type="InterPro" id="IPR000101">
    <property type="entry name" value="GGT_peptidase"/>
</dbReference>
<dbReference type="EMBL" id="JAVXUO010001451">
    <property type="protein sequence ID" value="KAK2982189.1"/>
    <property type="molecule type" value="Genomic_DNA"/>
</dbReference>
<evidence type="ECO:0000256" key="1">
    <source>
        <dbReference type="PIRSR" id="PIRSR600101-2"/>
    </source>
</evidence>
<dbReference type="GO" id="GO:0006751">
    <property type="term" value="P:glutathione catabolic process"/>
    <property type="evidence" value="ECO:0007669"/>
    <property type="project" value="InterPro"/>
</dbReference>
<dbReference type="PANTHER" id="PTHR11686">
    <property type="entry name" value="GAMMA GLUTAMYL TRANSPEPTIDASE"/>
    <property type="match status" value="1"/>
</dbReference>
<dbReference type="AlphaFoldDB" id="A0AA88R3S2"/>
<proteinExistence type="predicted"/>
<sequence>MGKSYYGVGLTLQGNLRSQAVTVHKKYTGSSRFEDANIVESEKAVVAADDGRCSEVGASVLRRGGHVVDAAIATTLCLGIVNPMASGIGGEGFMIVRSSATSQTQAFDIRETAPLAATERGLHRLMALLTKENGRGKSQEDQAL</sequence>
<keyword evidence="3" id="KW-1185">Reference proteome</keyword>